<proteinExistence type="predicted"/>
<evidence type="ECO:0000313" key="6">
    <source>
        <dbReference type="Proteomes" id="UP000053105"/>
    </source>
</evidence>
<keyword evidence="1" id="KW-0175">Coiled coil</keyword>
<feature type="region of interest" description="Disordered" evidence="2">
    <location>
        <begin position="67"/>
        <end position="104"/>
    </location>
</feature>
<keyword evidence="6" id="KW-1185">Reference proteome</keyword>
<dbReference type="Proteomes" id="UP000053105">
    <property type="component" value="Unassembled WGS sequence"/>
</dbReference>
<accession>A0A0M9A638</accession>
<dbReference type="STRING" id="166423.A0A0M9A638"/>
<dbReference type="PANTHER" id="PTHR12356:SF3">
    <property type="entry name" value="NUCLEAR MIGRATION PROTEIN NUDC"/>
    <property type="match status" value="1"/>
</dbReference>
<feature type="domain" description="NudC N-terminal" evidence="3">
    <location>
        <begin position="7"/>
        <end position="42"/>
    </location>
</feature>
<sequence length="396" mass="45461">MSKNEEKFDGMLLAMAQQHEGGVQELLDTIFSFFARKTDFYTGGGEGAAEKLVTSKFKKHEATAIEKAASEKAERAEQEKRRKERLEKKKREEKSEEEKFNSESKIVELTDEQAVKLQEEIDNKKLAKELPAVPGPSGNNVNNDKKENNSEEEEEDEREKSKLRPNSGNGADLPNYRWTQTLQDLEEDERDRDEINCESAIDTITAHCFFLHSLEHDTLAQNPGLIQAFFLLDHGVNLGNSRYHLVLWPTCGAYFNAGVITCIYPMYTASENPPGLQVRNEKQTEEELLVQKPRWRLVGENKTLRGWACAGDLMKLLVFSKLSSSYCNVEYFLCLEFKSNINENSKDYMDFYAFMILDRSSIDLRNLSDRARNLHGRTPIIGIEFYLFEPLLLPFL</sequence>
<dbReference type="PANTHER" id="PTHR12356">
    <property type="entry name" value="NUCLEAR MOVEMENT PROTEIN NUDC"/>
    <property type="match status" value="1"/>
</dbReference>
<evidence type="ECO:0000256" key="2">
    <source>
        <dbReference type="SAM" id="MobiDB-lite"/>
    </source>
</evidence>
<evidence type="ECO:0000256" key="1">
    <source>
        <dbReference type="ARBA" id="ARBA00023054"/>
    </source>
</evidence>
<gene>
    <name evidence="5" type="ORF">WN51_05888</name>
</gene>
<feature type="domain" description="Nuclear migration protein nudC" evidence="4">
    <location>
        <begin position="101"/>
        <end position="162"/>
    </location>
</feature>
<dbReference type="GO" id="GO:0006457">
    <property type="term" value="P:protein folding"/>
    <property type="evidence" value="ECO:0007669"/>
    <property type="project" value="TreeGrafter"/>
</dbReference>
<dbReference type="InterPro" id="IPR025934">
    <property type="entry name" value="NudC_N_dom"/>
</dbReference>
<reference evidence="5 6" key="1">
    <citation type="submission" date="2015-07" db="EMBL/GenBank/DDBJ databases">
        <title>The genome of Melipona quadrifasciata.</title>
        <authorList>
            <person name="Pan H."/>
            <person name="Kapheim K."/>
        </authorList>
    </citation>
    <scope>NUCLEOTIDE SEQUENCE [LARGE SCALE GENOMIC DNA]</scope>
    <source>
        <strain evidence="5">0111107301</strain>
        <tissue evidence="5">Whole body</tissue>
    </source>
</reference>
<dbReference type="Pfam" id="PF16273">
    <property type="entry name" value="NuDC"/>
    <property type="match status" value="1"/>
</dbReference>
<protein>
    <submittedName>
        <fullName evidence="5">Nuclear migration protein nudC</fullName>
    </submittedName>
</protein>
<feature type="region of interest" description="Disordered" evidence="2">
    <location>
        <begin position="126"/>
        <end position="178"/>
    </location>
</feature>
<dbReference type="OrthoDB" id="416217at2759"/>
<dbReference type="GO" id="GO:0051082">
    <property type="term" value="F:unfolded protein binding"/>
    <property type="evidence" value="ECO:0007669"/>
    <property type="project" value="TreeGrafter"/>
</dbReference>
<dbReference type="GO" id="GO:0005737">
    <property type="term" value="C:cytoplasm"/>
    <property type="evidence" value="ECO:0007669"/>
    <property type="project" value="TreeGrafter"/>
</dbReference>
<name>A0A0M9A638_9HYME</name>
<dbReference type="Pfam" id="PF14050">
    <property type="entry name" value="Nudc_N"/>
    <property type="match status" value="1"/>
</dbReference>
<organism evidence="5 6">
    <name type="scientific">Melipona quadrifasciata</name>
    <dbReference type="NCBI Taxonomy" id="166423"/>
    <lineage>
        <taxon>Eukaryota</taxon>
        <taxon>Metazoa</taxon>
        <taxon>Ecdysozoa</taxon>
        <taxon>Arthropoda</taxon>
        <taxon>Hexapoda</taxon>
        <taxon>Insecta</taxon>
        <taxon>Pterygota</taxon>
        <taxon>Neoptera</taxon>
        <taxon>Endopterygota</taxon>
        <taxon>Hymenoptera</taxon>
        <taxon>Apocrita</taxon>
        <taxon>Aculeata</taxon>
        <taxon>Apoidea</taxon>
        <taxon>Anthophila</taxon>
        <taxon>Apidae</taxon>
        <taxon>Melipona</taxon>
    </lineage>
</organism>
<evidence type="ECO:0000259" key="3">
    <source>
        <dbReference type="Pfam" id="PF14050"/>
    </source>
</evidence>
<evidence type="ECO:0000313" key="5">
    <source>
        <dbReference type="EMBL" id="KOX78000.1"/>
    </source>
</evidence>
<evidence type="ECO:0000259" key="4">
    <source>
        <dbReference type="Pfam" id="PF16273"/>
    </source>
</evidence>
<dbReference type="InterPro" id="IPR037898">
    <property type="entry name" value="NudC_fam"/>
</dbReference>
<dbReference type="EMBL" id="KQ435727">
    <property type="protein sequence ID" value="KOX78000.1"/>
    <property type="molecule type" value="Genomic_DNA"/>
</dbReference>
<dbReference type="AlphaFoldDB" id="A0A0M9A638"/>
<dbReference type="InterPro" id="IPR032572">
    <property type="entry name" value="NuDC"/>
</dbReference>